<dbReference type="AlphaFoldDB" id="A0A9W4N9X5"/>
<comment type="caution">
    <text evidence="2">The sequence shown here is derived from an EMBL/GenBank/DDBJ whole genome shotgun (WGS) entry which is preliminary data.</text>
</comment>
<evidence type="ECO:0000313" key="3">
    <source>
        <dbReference type="Proteomes" id="UP001152649"/>
    </source>
</evidence>
<gene>
    <name evidence="2" type="ORF">PSALAMII_LOCUS1965</name>
</gene>
<name>A0A9W4N9X5_9EURO</name>
<dbReference type="Proteomes" id="UP001152649">
    <property type="component" value="Unassembled WGS sequence"/>
</dbReference>
<evidence type="ECO:0000313" key="2">
    <source>
        <dbReference type="EMBL" id="CAG8304862.1"/>
    </source>
</evidence>
<proteinExistence type="predicted"/>
<feature type="region of interest" description="Disordered" evidence="1">
    <location>
        <begin position="77"/>
        <end position="101"/>
    </location>
</feature>
<dbReference type="OrthoDB" id="4358234at2759"/>
<protein>
    <submittedName>
        <fullName evidence="2">Uncharacterized protein</fullName>
    </submittedName>
</protein>
<dbReference type="EMBL" id="CAJVPG010000071">
    <property type="protein sequence ID" value="CAG8304862.1"/>
    <property type="molecule type" value="Genomic_DNA"/>
</dbReference>
<reference evidence="2" key="1">
    <citation type="submission" date="2021-07" db="EMBL/GenBank/DDBJ databases">
        <authorList>
            <person name="Branca A.L. A."/>
        </authorList>
    </citation>
    <scope>NUCLEOTIDE SEQUENCE</scope>
</reference>
<keyword evidence="3" id="KW-1185">Reference proteome</keyword>
<accession>A0A9W4N9X5</accession>
<evidence type="ECO:0000256" key="1">
    <source>
        <dbReference type="SAM" id="MobiDB-lite"/>
    </source>
</evidence>
<organism evidence="2 3">
    <name type="scientific">Penicillium salamii</name>
    <dbReference type="NCBI Taxonomy" id="1612424"/>
    <lineage>
        <taxon>Eukaryota</taxon>
        <taxon>Fungi</taxon>
        <taxon>Dikarya</taxon>
        <taxon>Ascomycota</taxon>
        <taxon>Pezizomycotina</taxon>
        <taxon>Eurotiomycetes</taxon>
        <taxon>Eurotiomycetidae</taxon>
        <taxon>Eurotiales</taxon>
        <taxon>Aspergillaceae</taxon>
        <taxon>Penicillium</taxon>
    </lineage>
</organism>
<sequence>MGLVAKAWAQMDTVRAFSYLEGNLPALISRITDLAAHTSATHTEYYEVCRRQKSPRLLCPTNSSVRPMQPDRAVWIDQTRGPSNTDKSIAKAKDSSGSFQCAGRKRHRDENLSISRNEPFALMNKRHKVIIEYDGHTQKVLEKIVRDIGICRSNIRRAKMSTMQTRFLPKTRDKTFCLVNHQLGEWENQISHKWLHQT</sequence>